<accession>A0A9K3HKT7</accession>
<reference evidence="1" key="2">
    <citation type="submission" date="2020-06" db="EMBL/GenBank/DDBJ databases">
        <title>Helianthus annuus Genome sequencing and assembly Release 2.</title>
        <authorList>
            <person name="Gouzy J."/>
            <person name="Langlade N."/>
            <person name="Munos S."/>
        </authorList>
    </citation>
    <scope>NUCLEOTIDE SEQUENCE</scope>
    <source>
        <tissue evidence="1">Leaves</tissue>
    </source>
</reference>
<dbReference type="EMBL" id="MNCJ02000326">
    <property type="protein sequence ID" value="KAF5780329.1"/>
    <property type="molecule type" value="Genomic_DNA"/>
</dbReference>
<organism evidence="1 2">
    <name type="scientific">Helianthus annuus</name>
    <name type="common">Common sunflower</name>
    <dbReference type="NCBI Taxonomy" id="4232"/>
    <lineage>
        <taxon>Eukaryota</taxon>
        <taxon>Viridiplantae</taxon>
        <taxon>Streptophyta</taxon>
        <taxon>Embryophyta</taxon>
        <taxon>Tracheophyta</taxon>
        <taxon>Spermatophyta</taxon>
        <taxon>Magnoliopsida</taxon>
        <taxon>eudicotyledons</taxon>
        <taxon>Gunneridae</taxon>
        <taxon>Pentapetalae</taxon>
        <taxon>asterids</taxon>
        <taxon>campanulids</taxon>
        <taxon>Asterales</taxon>
        <taxon>Asteraceae</taxon>
        <taxon>Asteroideae</taxon>
        <taxon>Heliantheae alliance</taxon>
        <taxon>Heliantheae</taxon>
        <taxon>Helianthus</taxon>
    </lineage>
</organism>
<dbReference type="AlphaFoldDB" id="A0A9K3HKT7"/>
<protein>
    <submittedName>
        <fullName evidence="1">Uncharacterized protein</fullName>
    </submittedName>
</protein>
<dbReference type="Proteomes" id="UP000215914">
    <property type="component" value="Unassembled WGS sequence"/>
</dbReference>
<evidence type="ECO:0000313" key="2">
    <source>
        <dbReference type="Proteomes" id="UP000215914"/>
    </source>
</evidence>
<gene>
    <name evidence="1" type="ORF">HanXRQr2_Chr11g0470651</name>
</gene>
<comment type="caution">
    <text evidence="1">The sequence shown here is derived from an EMBL/GenBank/DDBJ whole genome shotgun (WGS) entry which is preliminary data.</text>
</comment>
<name>A0A9K3HKT7_HELAN</name>
<reference evidence="1" key="1">
    <citation type="journal article" date="2017" name="Nature">
        <title>The sunflower genome provides insights into oil metabolism, flowering and Asterid evolution.</title>
        <authorList>
            <person name="Badouin H."/>
            <person name="Gouzy J."/>
            <person name="Grassa C.J."/>
            <person name="Murat F."/>
            <person name="Staton S.E."/>
            <person name="Cottret L."/>
            <person name="Lelandais-Briere C."/>
            <person name="Owens G.L."/>
            <person name="Carrere S."/>
            <person name="Mayjonade B."/>
            <person name="Legrand L."/>
            <person name="Gill N."/>
            <person name="Kane N.C."/>
            <person name="Bowers J.E."/>
            <person name="Hubner S."/>
            <person name="Bellec A."/>
            <person name="Berard A."/>
            <person name="Berges H."/>
            <person name="Blanchet N."/>
            <person name="Boniface M.C."/>
            <person name="Brunel D."/>
            <person name="Catrice O."/>
            <person name="Chaidir N."/>
            <person name="Claudel C."/>
            <person name="Donnadieu C."/>
            <person name="Faraut T."/>
            <person name="Fievet G."/>
            <person name="Helmstetter N."/>
            <person name="King M."/>
            <person name="Knapp S.J."/>
            <person name="Lai Z."/>
            <person name="Le Paslier M.C."/>
            <person name="Lippi Y."/>
            <person name="Lorenzon L."/>
            <person name="Mandel J.R."/>
            <person name="Marage G."/>
            <person name="Marchand G."/>
            <person name="Marquand E."/>
            <person name="Bret-Mestries E."/>
            <person name="Morien E."/>
            <person name="Nambeesan S."/>
            <person name="Nguyen T."/>
            <person name="Pegot-Espagnet P."/>
            <person name="Pouilly N."/>
            <person name="Raftis F."/>
            <person name="Sallet E."/>
            <person name="Schiex T."/>
            <person name="Thomas J."/>
            <person name="Vandecasteele C."/>
            <person name="Vares D."/>
            <person name="Vear F."/>
            <person name="Vautrin S."/>
            <person name="Crespi M."/>
            <person name="Mangin B."/>
            <person name="Burke J.M."/>
            <person name="Salse J."/>
            <person name="Munos S."/>
            <person name="Vincourt P."/>
            <person name="Rieseberg L.H."/>
            <person name="Langlade N.B."/>
        </authorList>
    </citation>
    <scope>NUCLEOTIDE SEQUENCE</scope>
    <source>
        <tissue evidence="1">Leaves</tissue>
    </source>
</reference>
<keyword evidence="2" id="KW-1185">Reference proteome</keyword>
<evidence type="ECO:0000313" key="1">
    <source>
        <dbReference type="EMBL" id="KAF5780329.1"/>
    </source>
</evidence>
<sequence length="161" mass="18590">MSWLSNYLFGQYSDESVVPDSYEGTTISDSYEKPVSSNLRETEVVSGIRYRDNTVKLDLNTPVEDPYAQQAYKVIRISVTVASKALYSRSVIQTRVTVVNRALNIKSIRTSVTMVSRRMCLLTRKVVTRLHFRLIQRRPFRHVKSWCVGYKTQQKTMVTSL</sequence>
<proteinExistence type="predicted"/>
<dbReference type="Gramene" id="mRNA:HanXRQr2_Chr11g0470651">
    <property type="protein sequence ID" value="mRNA:HanXRQr2_Chr11g0470651"/>
    <property type="gene ID" value="HanXRQr2_Chr11g0470651"/>
</dbReference>